<dbReference type="AlphaFoldDB" id="A0A6J4M544"/>
<evidence type="ECO:0000256" key="18">
    <source>
        <dbReference type="SAM" id="MobiDB-lite"/>
    </source>
</evidence>
<dbReference type="GO" id="GO:0006364">
    <property type="term" value="P:rRNA processing"/>
    <property type="evidence" value="ECO:0007669"/>
    <property type="project" value="UniProtKB-KW"/>
</dbReference>
<dbReference type="GO" id="GO:0046872">
    <property type="term" value="F:metal ion binding"/>
    <property type="evidence" value="ECO:0007669"/>
    <property type="project" value="UniProtKB-KW"/>
</dbReference>
<dbReference type="PANTHER" id="PTHR30001:SF1">
    <property type="entry name" value="RIBONUCLEASE E_G-LIKE PROTEIN, CHLOROPLASTIC"/>
    <property type="match status" value="1"/>
</dbReference>
<organism evidence="20">
    <name type="scientific">uncultured Gemmatimonadaceae bacterium</name>
    <dbReference type="NCBI Taxonomy" id="246130"/>
    <lineage>
        <taxon>Bacteria</taxon>
        <taxon>Pseudomonadati</taxon>
        <taxon>Gemmatimonadota</taxon>
        <taxon>Gemmatimonadia</taxon>
        <taxon>Gemmatimonadales</taxon>
        <taxon>Gemmatimonadaceae</taxon>
        <taxon>environmental samples</taxon>
    </lineage>
</organism>
<evidence type="ECO:0000256" key="4">
    <source>
        <dbReference type="ARBA" id="ARBA00017719"/>
    </source>
</evidence>
<dbReference type="EMBL" id="CADCTX010000747">
    <property type="protein sequence ID" value="CAA9346375.1"/>
    <property type="molecule type" value="Genomic_DNA"/>
</dbReference>
<feature type="compositionally biased region" description="Acidic residues" evidence="18">
    <location>
        <begin position="79"/>
        <end position="91"/>
    </location>
</feature>
<evidence type="ECO:0000256" key="3">
    <source>
        <dbReference type="ARBA" id="ARBA00005663"/>
    </source>
</evidence>
<dbReference type="GO" id="GO:0004540">
    <property type="term" value="F:RNA nuclease activity"/>
    <property type="evidence" value="ECO:0007669"/>
    <property type="project" value="InterPro"/>
</dbReference>
<evidence type="ECO:0000256" key="16">
    <source>
        <dbReference type="ARBA" id="ARBA00022884"/>
    </source>
</evidence>
<feature type="region of interest" description="Disordered" evidence="18">
    <location>
        <begin position="78"/>
        <end position="105"/>
    </location>
</feature>
<dbReference type="GO" id="GO:0019843">
    <property type="term" value="F:rRNA binding"/>
    <property type="evidence" value="ECO:0007669"/>
    <property type="project" value="UniProtKB-KW"/>
</dbReference>
<reference evidence="20" key="1">
    <citation type="submission" date="2020-02" db="EMBL/GenBank/DDBJ databases">
        <authorList>
            <person name="Meier V. D."/>
        </authorList>
    </citation>
    <scope>NUCLEOTIDE SEQUENCE</scope>
    <source>
        <strain evidence="20">AVDCRST_MAG40</strain>
    </source>
</reference>
<evidence type="ECO:0000256" key="11">
    <source>
        <dbReference type="ARBA" id="ARBA00022723"/>
    </source>
</evidence>
<feature type="domain" description="S1 motif" evidence="19">
    <location>
        <begin position="37"/>
        <end position="154"/>
    </location>
</feature>
<evidence type="ECO:0000256" key="7">
    <source>
        <dbReference type="ARBA" id="ARBA00022519"/>
    </source>
</evidence>
<keyword evidence="10" id="KW-0540">Nuclease</keyword>
<protein>
    <recommendedName>
        <fullName evidence="4">Ribonuclease G</fullName>
    </recommendedName>
</protein>
<dbReference type="GO" id="GO:0004519">
    <property type="term" value="F:endonuclease activity"/>
    <property type="evidence" value="ECO:0007669"/>
    <property type="project" value="UniProtKB-KW"/>
</dbReference>
<evidence type="ECO:0000256" key="12">
    <source>
        <dbReference type="ARBA" id="ARBA00022730"/>
    </source>
</evidence>
<dbReference type="Gene3D" id="2.40.50.140">
    <property type="entry name" value="Nucleic acid-binding proteins"/>
    <property type="match status" value="1"/>
</dbReference>
<dbReference type="Pfam" id="PF20833">
    <property type="entry name" value="RNase_E_G_Thio"/>
    <property type="match status" value="1"/>
</dbReference>
<dbReference type="GO" id="GO:0016787">
    <property type="term" value="F:hydrolase activity"/>
    <property type="evidence" value="ECO:0007669"/>
    <property type="project" value="UniProtKB-KW"/>
</dbReference>
<accession>A0A6J4M544</accession>
<keyword evidence="12" id="KW-0699">rRNA-binding</keyword>
<keyword evidence="17" id="KW-0472">Membrane</keyword>
<evidence type="ECO:0000259" key="19">
    <source>
        <dbReference type="SMART" id="SM00316"/>
    </source>
</evidence>
<keyword evidence="6" id="KW-0963">Cytoplasm</keyword>
<evidence type="ECO:0000256" key="6">
    <source>
        <dbReference type="ARBA" id="ARBA00022490"/>
    </source>
</evidence>
<evidence type="ECO:0000256" key="8">
    <source>
        <dbReference type="ARBA" id="ARBA00022552"/>
    </source>
</evidence>
<dbReference type="GO" id="GO:0008033">
    <property type="term" value="P:tRNA processing"/>
    <property type="evidence" value="ECO:0007669"/>
    <property type="project" value="UniProtKB-KW"/>
</dbReference>
<sequence>MKRELLINATQRETRVAILEDDQLVELLVDRPEARRMVGDIYYGKVEAVLPGIQAAFVDIGTEKSAFLHASDLVYDEGGAADDDDDEDDDEGAGRTAGEETGGALEAAGAIAPAGGRGRGKVPAIQDVLKRGQEIIVQVSKEPISTKGPRVTAQVSLAGRFLVYMPFAARVGVSRKIGERAERQRLKQMVGGILPEKSGGVIVRTVSEDATEETFARELTTLINQWKRIKRKTQFTRAPTLVHRETNLTRGLIRDLFSTKVERVLVDSKQIHNEIGEYLQGIAPELVERVQLYDEPVPLFDKANIEAEIRDLFKRRCELPSGGYLIIEPTEALVSIDINSGRFTGTGKKDPEKTVLRTNLEAAREVARQLRLRDVGGIIVCDFIDMESKQSRDKVLQELRTHLGRDRARTKAFSVSELGLIEMTRQRVRQSHLQSMTEACPTCHGTGRIFTPETIMRQVERSVRRMAVEGRRDPLVVKLHPDTALYVLEHEKDLVRKLEKSLNFSLEFRDDPLLRPDEFKLVVKSAGRDVTQQYAVA</sequence>
<dbReference type="InterPro" id="IPR004659">
    <property type="entry name" value="RNase_E/G"/>
</dbReference>
<comment type="similarity">
    <text evidence="3">Belongs to the RNase E/G family. RNase G subfamily.</text>
</comment>
<name>A0A6J4M544_9BACT</name>
<evidence type="ECO:0000256" key="10">
    <source>
        <dbReference type="ARBA" id="ARBA00022722"/>
    </source>
</evidence>
<keyword evidence="9" id="KW-0819">tRNA processing</keyword>
<comment type="cofactor">
    <cofactor evidence="1">
        <name>Mg(2+)</name>
        <dbReference type="ChEBI" id="CHEBI:18420"/>
    </cofactor>
</comment>
<evidence type="ECO:0000256" key="17">
    <source>
        <dbReference type="ARBA" id="ARBA00023136"/>
    </source>
</evidence>
<dbReference type="Gene3D" id="3.40.1260.20">
    <property type="entry name" value="Ribonuclease E, catalytic domain"/>
    <property type="match status" value="1"/>
</dbReference>
<gene>
    <name evidence="20" type="ORF">AVDCRST_MAG40-2654</name>
</gene>
<keyword evidence="15" id="KW-0460">Magnesium</keyword>
<dbReference type="Pfam" id="PF10150">
    <property type="entry name" value="RNase_E_G"/>
    <property type="match status" value="1"/>
</dbReference>
<dbReference type="InterPro" id="IPR012340">
    <property type="entry name" value="NA-bd_OB-fold"/>
</dbReference>
<evidence type="ECO:0000256" key="13">
    <source>
        <dbReference type="ARBA" id="ARBA00022759"/>
    </source>
</evidence>
<dbReference type="InterPro" id="IPR003029">
    <property type="entry name" value="S1_domain"/>
</dbReference>
<dbReference type="GO" id="GO:0005737">
    <property type="term" value="C:cytoplasm"/>
    <property type="evidence" value="ECO:0007669"/>
    <property type="project" value="UniProtKB-SubCell"/>
</dbReference>
<evidence type="ECO:0000256" key="15">
    <source>
        <dbReference type="ARBA" id="ARBA00022842"/>
    </source>
</evidence>
<proteinExistence type="inferred from homology"/>
<dbReference type="CDD" id="cd04453">
    <property type="entry name" value="S1_RNase_E"/>
    <property type="match status" value="1"/>
</dbReference>
<dbReference type="InterPro" id="IPR048583">
    <property type="entry name" value="RNase_E_G_thioredoxin-like"/>
</dbReference>
<comment type="subcellular location">
    <subcellularLocation>
        <location evidence="2">Cytoplasm</location>
    </subcellularLocation>
</comment>
<keyword evidence="7" id="KW-0997">Cell inner membrane</keyword>
<evidence type="ECO:0000256" key="14">
    <source>
        <dbReference type="ARBA" id="ARBA00022801"/>
    </source>
</evidence>
<dbReference type="PANTHER" id="PTHR30001">
    <property type="entry name" value="RIBONUCLEASE"/>
    <property type="match status" value="1"/>
</dbReference>
<keyword evidence="16" id="KW-0694">RNA-binding</keyword>
<keyword evidence="14" id="KW-0378">Hydrolase</keyword>
<keyword evidence="13" id="KW-0255">Endonuclease</keyword>
<dbReference type="InterPro" id="IPR019307">
    <property type="entry name" value="RNA-bd_AU-1/RNase_E/G"/>
</dbReference>
<evidence type="ECO:0000256" key="1">
    <source>
        <dbReference type="ARBA" id="ARBA00001946"/>
    </source>
</evidence>
<evidence type="ECO:0000256" key="2">
    <source>
        <dbReference type="ARBA" id="ARBA00004496"/>
    </source>
</evidence>
<dbReference type="SUPFAM" id="SSF50249">
    <property type="entry name" value="Nucleic acid-binding proteins"/>
    <property type="match status" value="1"/>
</dbReference>
<keyword evidence="11" id="KW-0479">Metal-binding</keyword>
<keyword evidence="5" id="KW-1003">Cell membrane</keyword>
<dbReference type="NCBIfam" id="TIGR00757">
    <property type="entry name" value="RNaseEG"/>
    <property type="match status" value="1"/>
</dbReference>
<keyword evidence="8" id="KW-0698">rRNA processing</keyword>
<evidence type="ECO:0000313" key="20">
    <source>
        <dbReference type="EMBL" id="CAA9346375.1"/>
    </source>
</evidence>
<evidence type="ECO:0000256" key="5">
    <source>
        <dbReference type="ARBA" id="ARBA00022475"/>
    </source>
</evidence>
<evidence type="ECO:0000256" key="9">
    <source>
        <dbReference type="ARBA" id="ARBA00022694"/>
    </source>
</evidence>
<dbReference type="SMART" id="SM00316">
    <property type="entry name" value="S1"/>
    <property type="match status" value="1"/>
</dbReference>